<sequence>MSVVEAVNANIISKEMGIRCLEFQYLTGGLIEPQVHSRLSIEEALQVGIIDVLIATRLKDQKAHVRNIICPQTKRKLTYKEALEKADFDFHTGLKLLEVSEPLMTGISSLYYSSQ</sequence>
<dbReference type="GO" id="GO:0005198">
    <property type="term" value="F:structural molecule activity"/>
    <property type="evidence" value="ECO:0007669"/>
    <property type="project" value="TreeGrafter"/>
</dbReference>
<evidence type="ECO:0000313" key="4">
    <source>
        <dbReference type="EMBL" id="EGW14011.1"/>
    </source>
</evidence>
<gene>
    <name evidence="4" type="ORF">I79_015668</name>
</gene>
<dbReference type="GO" id="GO:0005882">
    <property type="term" value="C:intermediate filament"/>
    <property type="evidence" value="ECO:0007669"/>
    <property type="project" value="TreeGrafter"/>
</dbReference>
<dbReference type="STRING" id="10029.G3HXE6"/>
<dbReference type="GO" id="GO:0045104">
    <property type="term" value="P:intermediate filament cytoskeleton organization"/>
    <property type="evidence" value="ECO:0007669"/>
    <property type="project" value="InterPro"/>
</dbReference>
<dbReference type="InterPro" id="IPR001101">
    <property type="entry name" value="Plectin_repeat"/>
</dbReference>
<dbReference type="InterPro" id="IPR035915">
    <property type="entry name" value="Plakin_repeat_sf"/>
</dbReference>
<accession>G3HXE6</accession>
<dbReference type="GO" id="GO:0030056">
    <property type="term" value="C:hemidesmosome"/>
    <property type="evidence" value="ECO:0007669"/>
    <property type="project" value="TreeGrafter"/>
</dbReference>
<dbReference type="Gene3D" id="3.90.1290.10">
    <property type="entry name" value="Plakin repeat"/>
    <property type="match status" value="1"/>
</dbReference>
<dbReference type="PANTHER" id="PTHR23169:SF24">
    <property type="entry name" value="DYSTONIN"/>
    <property type="match status" value="1"/>
</dbReference>
<proteinExistence type="inferred from homology"/>
<name>G3HXE6_CRIGR</name>
<protein>
    <submittedName>
        <fullName evidence="4">Uncharacterized protein</fullName>
    </submittedName>
</protein>
<keyword evidence="2" id="KW-0597">Phosphoprotein</keyword>
<dbReference type="Pfam" id="PF00681">
    <property type="entry name" value="Plectin"/>
    <property type="match status" value="1"/>
</dbReference>
<evidence type="ECO:0000313" key="5">
    <source>
        <dbReference type="Proteomes" id="UP000001075"/>
    </source>
</evidence>
<dbReference type="GO" id="GO:0005737">
    <property type="term" value="C:cytoplasm"/>
    <property type="evidence" value="ECO:0007669"/>
    <property type="project" value="TreeGrafter"/>
</dbReference>
<dbReference type="InterPro" id="IPR043197">
    <property type="entry name" value="Plakin"/>
</dbReference>
<dbReference type="GO" id="GO:0042060">
    <property type="term" value="P:wound healing"/>
    <property type="evidence" value="ECO:0007669"/>
    <property type="project" value="TreeGrafter"/>
</dbReference>
<dbReference type="GO" id="GO:0005925">
    <property type="term" value="C:focal adhesion"/>
    <property type="evidence" value="ECO:0007669"/>
    <property type="project" value="TreeGrafter"/>
</dbReference>
<organism evidence="4 5">
    <name type="scientific">Cricetulus griseus</name>
    <name type="common">Chinese hamster</name>
    <name type="synonym">Cricetulus barabensis griseus</name>
    <dbReference type="NCBI Taxonomy" id="10029"/>
    <lineage>
        <taxon>Eukaryota</taxon>
        <taxon>Metazoa</taxon>
        <taxon>Chordata</taxon>
        <taxon>Craniata</taxon>
        <taxon>Vertebrata</taxon>
        <taxon>Euteleostomi</taxon>
        <taxon>Mammalia</taxon>
        <taxon>Eutheria</taxon>
        <taxon>Euarchontoglires</taxon>
        <taxon>Glires</taxon>
        <taxon>Rodentia</taxon>
        <taxon>Myomorpha</taxon>
        <taxon>Muroidea</taxon>
        <taxon>Cricetidae</taxon>
        <taxon>Cricetinae</taxon>
        <taxon>Cricetulus</taxon>
    </lineage>
</organism>
<dbReference type="PANTHER" id="PTHR23169">
    <property type="entry name" value="ENVOPLAKIN"/>
    <property type="match status" value="1"/>
</dbReference>
<dbReference type="SUPFAM" id="SSF75399">
    <property type="entry name" value="Plakin repeat"/>
    <property type="match status" value="1"/>
</dbReference>
<dbReference type="GO" id="GO:0031581">
    <property type="term" value="P:hemidesmosome assembly"/>
    <property type="evidence" value="ECO:0007669"/>
    <property type="project" value="TreeGrafter"/>
</dbReference>
<evidence type="ECO:0000256" key="1">
    <source>
        <dbReference type="ARBA" id="ARBA00009109"/>
    </source>
</evidence>
<comment type="similarity">
    <text evidence="1">Belongs to the plakin or cytolinker family.</text>
</comment>
<evidence type="ECO:0000256" key="2">
    <source>
        <dbReference type="ARBA" id="ARBA00022553"/>
    </source>
</evidence>
<dbReference type="SMART" id="SM00250">
    <property type="entry name" value="PLEC"/>
    <property type="match status" value="2"/>
</dbReference>
<reference evidence="5" key="1">
    <citation type="journal article" date="2011" name="Nat. Biotechnol.">
        <title>The genomic sequence of the Chinese hamster ovary (CHO)-K1 cell line.</title>
        <authorList>
            <person name="Xu X."/>
            <person name="Nagarajan H."/>
            <person name="Lewis N.E."/>
            <person name="Pan S."/>
            <person name="Cai Z."/>
            <person name="Liu X."/>
            <person name="Chen W."/>
            <person name="Xie M."/>
            <person name="Wang W."/>
            <person name="Hammond S."/>
            <person name="Andersen M.R."/>
            <person name="Neff N."/>
            <person name="Passarelli B."/>
            <person name="Koh W."/>
            <person name="Fan H.C."/>
            <person name="Wang J."/>
            <person name="Gui Y."/>
            <person name="Lee K.H."/>
            <person name="Betenbaugh M.J."/>
            <person name="Quake S.R."/>
            <person name="Famili I."/>
            <person name="Palsson B.O."/>
            <person name="Wang J."/>
        </authorList>
    </citation>
    <scope>NUCLEOTIDE SEQUENCE [LARGE SCALE GENOMIC DNA]</scope>
    <source>
        <strain evidence="5">CHO K1 cell line</strain>
    </source>
</reference>
<evidence type="ECO:0000256" key="3">
    <source>
        <dbReference type="ARBA" id="ARBA00022737"/>
    </source>
</evidence>
<dbReference type="GO" id="GO:0008017">
    <property type="term" value="F:microtubule binding"/>
    <property type="evidence" value="ECO:0007669"/>
    <property type="project" value="TreeGrafter"/>
</dbReference>
<dbReference type="EMBL" id="JH000867">
    <property type="protein sequence ID" value="EGW14011.1"/>
    <property type="molecule type" value="Genomic_DNA"/>
</dbReference>
<dbReference type="Proteomes" id="UP000001075">
    <property type="component" value="Unassembled WGS sequence"/>
</dbReference>
<keyword evidence="3" id="KW-0677">Repeat</keyword>
<dbReference type="AlphaFoldDB" id="G3HXE6"/>
<dbReference type="InParanoid" id="G3HXE6"/>
<dbReference type="GO" id="GO:0016020">
    <property type="term" value="C:membrane"/>
    <property type="evidence" value="ECO:0007669"/>
    <property type="project" value="TreeGrafter"/>
</dbReference>